<dbReference type="InterPro" id="IPR000917">
    <property type="entry name" value="Sulfatase_N"/>
</dbReference>
<dbReference type="InterPro" id="IPR024607">
    <property type="entry name" value="Sulfatase_CS"/>
</dbReference>
<evidence type="ECO:0000313" key="9">
    <source>
        <dbReference type="EMBL" id="KAJ8040520.1"/>
    </source>
</evidence>
<dbReference type="InterPro" id="IPR047115">
    <property type="entry name" value="ARSB"/>
</dbReference>
<evidence type="ECO:0000256" key="3">
    <source>
        <dbReference type="ARBA" id="ARBA00022723"/>
    </source>
</evidence>
<keyword evidence="10" id="KW-1185">Reference proteome</keyword>
<keyword evidence="5" id="KW-0106">Calcium</keyword>
<dbReference type="CDD" id="cd16029">
    <property type="entry name" value="4-S"/>
    <property type="match status" value="1"/>
</dbReference>
<dbReference type="EMBL" id="JAIZAY010000006">
    <property type="protein sequence ID" value="KAJ8040520.1"/>
    <property type="molecule type" value="Genomic_DNA"/>
</dbReference>
<dbReference type="OrthoDB" id="103349at2759"/>
<evidence type="ECO:0000256" key="4">
    <source>
        <dbReference type="ARBA" id="ARBA00022801"/>
    </source>
</evidence>
<keyword evidence="4" id="KW-0378">Hydrolase</keyword>
<dbReference type="PANTHER" id="PTHR10342:SF274">
    <property type="entry name" value="ARYLSULFATASE B"/>
    <property type="match status" value="1"/>
</dbReference>
<dbReference type="GO" id="GO:0046872">
    <property type="term" value="F:metal ion binding"/>
    <property type="evidence" value="ECO:0007669"/>
    <property type="project" value="UniProtKB-KW"/>
</dbReference>
<dbReference type="Gene3D" id="3.40.720.10">
    <property type="entry name" value="Alkaline Phosphatase, subunit A"/>
    <property type="match status" value="1"/>
</dbReference>
<dbReference type="Pfam" id="PF00884">
    <property type="entry name" value="Sulfatase"/>
    <property type="match status" value="1"/>
</dbReference>
<keyword evidence="6" id="KW-0325">Glycoprotein</keyword>
<keyword evidence="7" id="KW-0732">Signal</keyword>
<gene>
    <name evidence="9" type="ORF">HOLleu_14835</name>
</gene>
<evidence type="ECO:0000256" key="2">
    <source>
        <dbReference type="ARBA" id="ARBA00008779"/>
    </source>
</evidence>
<dbReference type="InterPro" id="IPR017850">
    <property type="entry name" value="Alkaline_phosphatase_core_sf"/>
</dbReference>
<comment type="similarity">
    <text evidence="2">Belongs to the sulfatase family.</text>
</comment>
<evidence type="ECO:0000259" key="8">
    <source>
        <dbReference type="Pfam" id="PF00884"/>
    </source>
</evidence>
<dbReference type="PROSITE" id="PS00149">
    <property type="entry name" value="SULFATASE_2"/>
    <property type="match status" value="1"/>
</dbReference>
<protein>
    <submittedName>
        <fullName evidence="9">Arylsulfatase J</fullName>
    </submittedName>
</protein>
<sequence>MAGLRRCLMLLAITIVAETKQLPNIVFVLADDLGYNDVSYHGSEIQTPNLDKLALGGVRLENYYVQQVCSPTRSQLLSGRYQIHTGLQHSYIGVAQPNCLPTDIPTLPQRLKEVGYATHIVGKWHLGFYKKACLPQNRGFDSFFVVCVLQTGYLSGSEDYYTHFRGGYGLHDEPGLQDRSHWLGYDFWDNDTPFWPAISNYSVFVFNDRVEQIIEQHDKQKPMFLYIPFQSVHSPLQVPTKYQAPYQYMKNHNRKVYAGMTSCMDEAIGKIVTKLQTEGLWNNTVFVFSTDNGGQILEGGNNWPLRGWKTSYWEGGLRGVGFVHSELLPTSVRGTINKQLIHVSDWLPTLVEGLVGHPLNDTRLDGFDLWSTINSFDPSPRKELLHNIDPWPHQPEDFNTNMTAAIRVGDWKLLTGTPGANNGQWIAPPNSGIIPHYPLTIPGQKVWLFNITADPREELELSAKYPEVVSELLSKLEAYYKDSVPVRYPKDDNRANPALRNGTWGPWE</sequence>
<dbReference type="PANTHER" id="PTHR10342">
    <property type="entry name" value="ARYLSULFATASE"/>
    <property type="match status" value="1"/>
</dbReference>
<feature type="signal peptide" evidence="7">
    <location>
        <begin position="1"/>
        <end position="19"/>
    </location>
</feature>
<reference evidence="9" key="1">
    <citation type="submission" date="2021-10" db="EMBL/GenBank/DDBJ databases">
        <title>Tropical sea cucumber genome reveals ecological adaptation and Cuvierian tubules defense mechanism.</title>
        <authorList>
            <person name="Chen T."/>
        </authorList>
    </citation>
    <scope>NUCLEOTIDE SEQUENCE</scope>
    <source>
        <strain evidence="9">Nanhai2018</strain>
        <tissue evidence="9">Muscle</tissue>
    </source>
</reference>
<dbReference type="SUPFAM" id="SSF53649">
    <property type="entry name" value="Alkaline phosphatase-like"/>
    <property type="match status" value="1"/>
</dbReference>
<evidence type="ECO:0000256" key="1">
    <source>
        <dbReference type="ARBA" id="ARBA00001913"/>
    </source>
</evidence>
<evidence type="ECO:0000256" key="5">
    <source>
        <dbReference type="ARBA" id="ARBA00022837"/>
    </source>
</evidence>
<comment type="cofactor">
    <cofactor evidence="1">
        <name>Ca(2+)</name>
        <dbReference type="ChEBI" id="CHEBI:29108"/>
    </cofactor>
</comment>
<feature type="domain" description="Sulfatase N-terminal" evidence="8">
    <location>
        <begin position="23"/>
        <end position="352"/>
    </location>
</feature>
<comment type="caution">
    <text evidence="9">The sequence shown here is derived from an EMBL/GenBank/DDBJ whole genome shotgun (WGS) entry which is preliminary data.</text>
</comment>
<name>A0A9Q1C9A8_HOLLE</name>
<dbReference type="AlphaFoldDB" id="A0A9Q1C9A8"/>
<organism evidence="9 10">
    <name type="scientific">Holothuria leucospilota</name>
    <name type="common">Black long sea cucumber</name>
    <name type="synonym">Mertensiothuria leucospilota</name>
    <dbReference type="NCBI Taxonomy" id="206669"/>
    <lineage>
        <taxon>Eukaryota</taxon>
        <taxon>Metazoa</taxon>
        <taxon>Echinodermata</taxon>
        <taxon>Eleutherozoa</taxon>
        <taxon>Echinozoa</taxon>
        <taxon>Holothuroidea</taxon>
        <taxon>Aspidochirotacea</taxon>
        <taxon>Aspidochirotida</taxon>
        <taxon>Holothuriidae</taxon>
        <taxon>Holothuria</taxon>
    </lineage>
</organism>
<dbReference type="GO" id="GO:0008484">
    <property type="term" value="F:sulfuric ester hydrolase activity"/>
    <property type="evidence" value="ECO:0007669"/>
    <property type="project" value="InterPro"/>
</dbReference>
<feature type="chain" id="PRO_5040169162" evidence="7">
    <location>
        <begin position="20"/>
        <end position="508"/>
    </location>
</feature>
<keyword evidence="3" id="KW-0479">Metal-binding</keyword>
<dbReference type="Proteomes" id="UP001152320">
    <property type="component" value="Chromosome 6"/>
</dbReference>
<dbReference type="Gene3D" id="3.30.1120.10">
    <property type="match status" value="1"/>
</dbReference>
<evidence type="ECO:0000256" key="6">
    <source>
        <dbReference type="ARBA" id="ARBA00023180"/>
    </source>
</evidence>
<evidence type="ECO:0000313" key="10">
    <source>
        <dbReference type="Proteomes" id="UP001152320"/>
    </source>
</evidence>
<evidence type="ECO:0000256" key="7">
    <source>
        <dbReference type="SAM" id="SignalP"/>
    </source>
</evidence>
<proteinExistence type="inferred from homology"/>
<accession>A0A9Q1C9A8</accession>